<dbReference type="EMBL" id="FTNO01000001">
    <property type="protein sequence ID" value="SIR12874.1"/>
    <property type="molecule type" value="Genomic_DNA"/>
</dbReference>
<dbReference type="InterPro" id="IPR055944">
    <property type="entry name" value="DUF7522"/>
</dbReference>
<evidence type="ECO:0000313" key="1">
    <source>
        <dbReference type="EMBL" id="SIR12874.1"/>
    </source>
</evidence>
<organism evidence="1 2">
    <name type="scientific">Haladaptatus litoreus</name>
    <dbReference type="NCBI Taxonomy" id="553468"/>
    <lineage>
        <taxon>Archaea</taxon>
        <taxon>Methanobacteriati</taxon>
        <taxon>Methanobacteriota</taxon>
        <taxon>Stenosarchaea group</taxon>
        <taxon>Halobacteria</taxon>
        <taxon>Halobacteriales</taxon>
        <taxon>Haladaptataceae</taxon>
        <taxon>Haladaptatus</taxon>
    </lineage>
</organism>
<protein>
    <submittedName>
        <fullName evidence="1">Uncharacterized protein</fullName>
    </submittedName>
</protein>
<reference evidence="2" key="1">
    <citation type="submission" date="2017-01" db="EMBL/GenBank/DDBJ databases">
        <authorList>
            <person name="Varghese N."/>
            <person name="Submissions S."/>
        </authorList>
    </citation>
    <scope>NUCLEOTIDE SEQUENCE [LARGE SCALE GENOMIC DNA]</scope>
    <source>
        <strain evidence="2">CGMCC 1.7737</strain>
    </source>
</reference>
<accession>A0A1N6YE72</accession>
<keyword evidence="2" id="KW-1185">Reference proteome</keyword>
<gene>
    <name evidence="1" type="ORF">SAMN05421858_1529</name>
</gene>
<name>A0A1N6YE72_9EURY</name>
<proteinExistence type="predicted"/>
<dbReference type="Proteomes" id="UP000186914">
    <property type="component" value="Unassembled WGS sequence"/>
</dbReference>
<dbReference type="Pfam" id="PF24366">
    <property type="entry name" value="DUF7522"/>
    <property type="match status" value="1"/>
</dbReference>
<evidence type="ECO:0000313" key="2">
    <source>
        <dbReference type="Proteomes" id="UP000186914"/>
    </source>
</evidence>
<dbReference type="AlphaFoldDB" id="A0A1N6YE72"/>
<sequence>MVPLAERKIVFDSDEAFVAALQSHLGSALQTVASREDGGYEMLYTREDVTGRFTPADFNRIHGESLLADEPREDAENVFRAGALNFALYTFDTAVVLQFPGESGALFVAFDNDDVPLLPIVEVCTEWMQTRA</sequence>